<evidence type="ECO:0008006" key="4">
    <source>
        <dbReference type="Google" id="ProtNLM"/>
    </source>
</evidence>
<sequence length="105" mass="12828">MTNWSILLVEIRLIIFELVREDCHFNSDPYGRAGYASVCREWLPVFEQRNFRRLTLDQERISGLEQFMRTERRRDYLEHLFLCIRLDEYDCTICQSLEDDETTRK</sequence>
<evidence type="ECO:0000256" key="1">
    <source>
        <dbReference type="SAM" id="SignalP"/>
    </source>
</evidence>
<reference evidence="2 3" key="1">
    <citation type="submission" date="2014-04" db="EMBL/GenBank/DDBJ databases">
        <authorList>
            <consortium name="DOE Joint Genome Institute"/>
            <person name="Kuo A."/>
            <person name="Martino E."/>
            <person name="Perotto S."/>
            <person name="Kohler A."/>
            <person name="Nagy L.G."/>
            <person name="Floudas D."/>
            <person name="Copeland A."/>
            <person name="Barry K.W."/>
            <person name="Cichocki N."/>
            <person name="Veneault-Fourrey C."/>
            <person name="LaButti K."/>
            <person name="Lindquist E.A."/>
            <person name="Lipzen A."/>
            <person name="Lundell T."/>
            <person name="Morin E."/>
            <person name="Murat C."/>
            <person name="Sun H."/>
            <person name="Tunlid A."/>
            <person name="Henrissat B."/>
            <person name="Grigoriev I.V."/>
            <person name="Hibbett D.S."/>
            <person name="Martin F."/>
            <person name="Nordberg H.P."/>
            <person name="Cantor M.N."/>
            <person name="Hua S.X."/>
        </authorList>
    </citation>
    <scope>NUCLEOTIDE SEQUENCE [LARGE SCALE GENOMIC DNA]</scope>
    <source>
        <strain evidence="2 3">Zn</strain>
    </source>
</reference>
<evidence type="ECO:0000313" key="3">
    <source>
        <dbReference type="Proteomes" id="UP000054321"/>
    </source>
</evidence>
<organism evidence="2 3">
    <name type="scientific">Oidiodendron maius (strain Zn)</name>
    <dbReference type="NCBI Taxonomy" id="913774"/>
    <lineage>
        <taxon>Eukaryota</taxon>
        <taxon>Fungi</taxon>
        <taxon>Dikarya</taxon>
        <taxon>Ascomycota</taxon>
        <taxon>Pezizomycotina</taxon>
        <taxon>Leotiomycetes</taxon>
        <taxon>Leotiomycetes incertae sedis</taxon>
        <taxon>Myxotrichaceae</taxon>
        <taxon>Oidiodendron</taxon>
    </lineage>
</organism>
<evidence type="ECO:0000313" key="2">
    <source>
        <dbReference type="EMBL" id="KIN05189.1"/>
    </source>
</evidence>
<dbReference type="OrthoDB" id="3728558at2759"/>
<dbReference type="Proteomes" id="UP000054321">
    <property type="component" value="Unassembled WGS sequence"/>
</dbReference>
<reference evidence="3" key="2">
    <citation type="submission" date="2015-01" db="EMBL/GenBank/DDBJ databases">
        <title>Evolutionary Origins and Diversification of the Mycorrhizal Mutualists.</title>
        <authorList>
            <consortium name="DOE Joint Genome Institute"/>
            <consortium name="Mycorrhizal Genomics Consortium"/>
            <person name="Kohler A."/>
            <person name="Kuo A."/>
            <person name="Nagy L.G."/>
            <person name="Floudas D."/>
            <person name="Copeland A."/>
            <person name="Barry K.W."/>
            <person name="Cichocki N."/>
            <person name="Veneault-Fourrey C."/>
            <person name="LaButti K."/>
            <person name="Lindquist E.A."/>
            <person name="Lipzen A."/>
            <person name="Lundell T."/>
            <person name="Morin E."/>
            <person name="Murat C."/>
            <person name="Riley R."/>
            <person name="Ohm R."/>
            <person name="Sun H."/>
            <person name="Tunlid A."/>
            <person name="Henrissat B."/>
            <person name="Grigoriev I.V."/>
            <person name="Hibbett D.S."/>
            <person name="Martin F."/>
        </authorList>
    </citation>
    <scope>NUCLEOTIDE SEQUENCE [LARGE SCALE GENOMIC DNA]</scope>
    <source>
        <strain evidence="3">Zn</strain>
    </source>
</reference>
<feature type="signal peptide" evidence="1">
    <location>
        <begin position="1"/>
        <end position="21"/>
    </location>
</feature>
<keyword evidence="1" id="KW-0732">Signal</keyword>
<accession>A0A0C3D1T2</accession>
<feature type="chain" id="PRO_5002162944" description="F-box domain-containing protein" evidence="1">
    <location>
        <begin position="22"/>
        <end position="105"/>
    </location>
</feature>
<name>A0A0C3D1T2_OIDMZ</name>
<gene>
    <name evidence="2" type="ORF">OIDMADRAFT_51010</name>
</gene>
<dbReference type="EMBL" id="KN832872">
    <property type="protein sequence ID" value="KIN05189.1"/>
    <property type="molecule type" value="Genomic_DNA"/>
</dbReference>
<dbReference type="AlphaFoldDB" id="A0A0C3D1T2"/>
<keyword evidence="3" id="KW-1185">Reference proteome</keyword>
<proteinExistence type="predicted"/>
<dbReference type="InParanoid" id="A0A0C3D1T2"/>
<protein>
    <recommendedName>
        <fullName evidence="4">F-box domain-containing protein</fullName>
    </recommendedName>
</protein>
<dbReference type="STRING" id="913774.A0A0C3D1T2"/>
<dbReference type="HOGENOM" id="CLU_2237349_0_0_1"/>